<feature type="coiled-coil region" evidence="1">
    <location>
        <begin position="141"/>
        <end position="168"/>
    </location>
</feature>
<keyword evidence="1" id="KW-0175">Coiled coil</keyword>
<gene>
    <name evidence="2" type="ORF">CERSUDRAFT_146178</name>
</gene>
<evidence type="ECO:0000313" key="3">
    <source>
        <dbReference type="Proteomes" id="UP000016930"/>
    </source>
</evidence>
<evidence type="ECO:0000313" key="2">
    <source>
        <dbReference type="EMBL" id="EMD41305.1"/>
    </source>
</evidence>
<sequence>MLIALANVLVSEYRAGRRLAGAIYTHHIRERGIGSYVSGNIGMFRAICGRDFSENVIIATTFWNTVDINNGAHNHEQCYRYHYTELVDEGASILRHDDGLDSAQDIVRRLLRTQPMALRLQTELVDAGMSLADTSIGRLMMRVIEGDIEDWRKEISGLEQKMRDAQSDPDPTKPVEVEQVLAYSSKMISEIEDEIVQLEEAKRGLVEFNASNAVLEDRGSAKGVDMLLSPTSGTFSRTSSIPIAPTPRPRKSRIRSAFNVRSLSDFFRRVSHVRLLR</sequence>
<dbReference type="HOGENOM" id="CLU_066665_0_0_1"/>
<dbReference type="EMBL" id="KB445791">
    <property type="protein sequence ID" value="EMD41305.1"/>
    <property type="molecule type" value="Genomic_DNA"/>
</dbReference>
<evidence type="ECO:0000256" key="1">
    <source>
        <dbReference type="SAM" id="Coils"/>
    </source>
</evidence>
<keyword evidence="3" id="KW-1185">Reference proteome</keyword>
<dbReference type="STRING" id="914234.M2RA61"/>
<dbReference type="Proteomes" id="UP000016930">
    <property type="component" value="Unassembled WGS sequence"/>
</dbReference>
<proteinExistence type="predicted"/>
<name>M2RA61_CERS8</name>
<protein>
    <submittedName>
        <fullName evidence="2">Uncharacterized protein</fullName>
    </submittedName>
</protein>
<dbReference type="OrthoDB" id="2673755at2759"/>
<reference evidence="2 3" key="1">
    <citation type="journal article" date="2012" name="Proc. Natl. Acad. Sci. U.S.A.">
        <title>Comparative genomics of Ceriporiopsis subvermispora and Phanerochaete chrysosporium provide insight into selective ligninolysis.</title>
        <authorList>
            <person name="Fernandez-Fueyo E."/>
            <person name="Ruiz-Duenas F.J."/>
            <person name="Ferreira P."/>
            <person name="Floudas D."/>
            <person name="Hibbett D.S."/>
            <person name="Canessa P."/>
            <person name="Larrondo L.F."/>
            <person name="James T.Y."/>
            <person name="Seelenfreund D."/>
            <person name="Lobos S."/>
            <person name="Polanco R."/>
            <person name="Tello M."/>
            <person name="Honda Y."/>
            <person name="Watanabe T."/>
            <person name="Watanabe T."/>
            <person name="Ryu J.S."/>
            <person name="Kubicek C.P."/>
            <person name="Schmoll M."/>
            <person name="Gaskell J."/>
            <person name="Hammel K.E."/>
            <person name="St John F.J."/>
            <person name="Vanden Wymelenberg A."/>
            <person name="Sabat G."/>
            <person name="Splinter BonDurant S."/>
            <person name="Syed K."/>
            <person name="Yadav J.S."/>
            <person name="Doddapaneni H."/>
            <person name="Subramanian V."/>
            <person name="Lavin J.L."/>
            <person name="Oguiza J.A."/>
            <person name="Perez G."/>
            <person name="Pisabarro A.G."/>
            <person name="Ramirez L."/>
            <person name="Santoyo F."/>
            <person name="Master E."/>
            <person name="Coutinho P.M."/>
            <person name="Henrissat B."/>
            <person name="Lombard V."/>
            <person name="Magnuson J.K."/>
            <person name="Kuees U."/>
            <person name="Hori C."/>
            <person name="Igarashi K."/>
            <person name="Samejima M."/>
            <person name="Held B.W."/>
            <person name="Barry K.W."/>
            <person name="LaButti K.M."/>
            <person name="Lapidus A."/>
            <person name="Lindquist E.A."/>
            <person name="Lucas S.M."/>
            <person name="Riley R."/>
            <person name="Salamov A.A."/>
            <person name="Hoffmeister D."/>
            <person name="Schwenk D."/>
            <person name="Hadar Y."/>
            <person name="Yarden O."/>
            <person name="de Vries R.P."/>
            <person name="Wiebenga A."/>
            <person name="Stenlid J."/>
            <person name="Eastwood D."/>
            <person name="Grigoriev I.V."/>
            <person name="Berka R.M."/>
            <person name="Blanchette R.A."/>
            <person name="Kersten P."/>
            <person name="Martinez A.T."/>
            <person name="Vicuna R."/>
            <person name="Cullen D."/>
        </authorList>
    </citation>
    <scope>NUCLEOTIDE SEQUENCE [LARGE SCALE GENOMIC DNA]</scope>
    <source>
        <strain evidence="2 3">B</strain>
    </source>
</reference>
<accession>M2RA61</accession>
<organism evidence="2 3">
    <name type="scientific">Ceriporiopsis subvermispora (strain B)</name>
    <name type="common">White-rot fungus</name>
    <name type="synonym">Gelatoporia subvermispora</name>
    <dbReference type="NCBI Taxonomy" id="914234"/>
    <lineage>
        <taxon>Eukaryota</taxon>
        <taxon>Fungi</taxon>
        <taxon>Dikarya</taxon>
        <taxon>Basidiomycota</taxon>
        <taxon>Agaricomycotina</taxon>
        <taxon>Agaricomycetes</taxon>
        <taxon>Polyporales</taxon>
        <taxon>Gelatoporiaceae</taxon>
        <taxon>Gelatoporia</taxon>
    </lineage>
</organism>
<dbReference type="AlphaFoldDB" id="M2RA61"/>